<reference evidence="9 10" key="1">
    <citation type="submission" date="2024-05" db="EMBL/GenBank/DDBJ databases">
        <authorList>
            <person name="Wallberg A."/>
        </authorList>
    </citation>
    <scope>NUCLEOTIDE SEQUENCE [LARGE SCALE GENOMIC DNA]</scope>
</reference>
<dbReference type="Gene3D" id="1.20.1250.20">
    <property type="entry name" value="MFS general substrate transporter like domains"/>
    <property type="match status" value="1"/>
</dbReference>
<protein>
    <recommendedName>
        <fullName evidence="8">Major facilitator superfamily (MFS) profile domain-containing protein</fullName>
    </recommendedName>
</protein>
<evidence type="ECO:0000256" key="4">
    <source>
        <dbReference type="ARBA" id="ARBA00022847"/>
    </source>
</evidence>
<feature type="non-terminal residue" evidence="9">
    <location>
        <position position="269"/>
    </location>
</feature>
<proteinExistence type="predicted"/>
<dbReference type="FunFam" id="1.20.1250.20:FF:000003">
    <property type="entry name" value="Solute carrier family 17 member 3"/>
    <property type="match status" value="1"/>
</dbReference>
<dbReference type="InterPro" id="IPR036259">
    <property type="entry name" value="MFS_trans_sf"/>
</dbReference>
<evidence type="ECO:0000313" key="10">
    <source>
        <dbReference type="Proteomes" id="UP001497623"/>
    </source>
</evidence>
<dbReference type="Proteomes" id="UP001497623">
    <property type="component" value="Unassembled WGS sequence"/>
</dbReference>
<organism evidence="9 10">
    <name type="scientific">Meganyctiphanes norvegica</name>
    <name type="common">Northern krill</name>
    <name type="synonym">Thysanopoda norvegica</name>
    <dbReference type="NCBI Taxonomy" id="48144"/>
    <lineage>
        <taxon>Eukaryota</taxon>
        <taxon>Metazoa</taxon>
        <taxon>Ecdysozoa</taxon>
        <taxon>Arthropoda</taxon>
        <taxon>Crustacea</taxon>
        <taxon>Multicrustacea</taxon>
        <taxon>Malacostraca</taxon>
        <taxon>Eumalacostraca</taxon>
        <taxon>Eucarida</taxon>
        <taxon>Euphausiacea</taxon>
        <taxon>Euphausiidae</taxon>
        <taxon>Meganyctiphanes</taxon>
    </lineage>
</organism>
<dbReference type="InterPro" id="IPR050382">
    <property type="entry name" value="MFS_Na/Anion_cotransporter"/>
</dbReference>
<dbReference type="GO" id="GO:0016020">
    <property type="term" value="C:membrane"/>
    <property type="evidence" value="ECO:0007669"/>
    <property type="project" value="UniProtKB-SubCell"/>
</dbReference>
<sequence>MVAKWIPPFERARFMSFVYLANCLGVVVSLPLCGFLVEYVGWPSVFYVTGAIALVWGITWMVLMYETPSEHPRISKEELNHILEGISGEKQEDKPKKAPWLAMFKSVPLWAITIAHCGNMYGFNLLVTQLPSYLNNVMGLPLDKNTLLATLPFITRFVGSNGWSWIGDTLISRGVVSIRVSRIIFSAINSLGVGTALAIAGFQGCNAASVVGLLCIGTAMGGASTSGYMVNTHDIAPNLGGTLFGFINTFAFATAMLAPISVGLLTPDD</sequence>
<feature type="transmembrane region" description="Helical" evidence="7">
    <location>
        <begin position="12"/>
        <end position="32"/>
    </location>
</feature>
<keyword evidence="2" id="KW-0813">Transport</keyword>
<dbReference type="SUPFAM" id="SSF103473">
    <property type="entry name" value="MFS general substrate transporter"/>
    <property type="match status" value="1"/>
</dbReference>
<keyword evidence="5 7" id="KW-1133">Transmembrane helix</keyword>
<keyword evidence="10" id="KW-1185">Reference proteome</keyword>
<name>A0AAV2Q6A8_MEGNR</name>
<evidence type="ECO:0000256" key="1">
    <source>
        <dbReference type="ARBA" id="ARBA00004141"/>
    </source>
</evidence>
<evidence type="ECO:0000256" key="6">
    <source>
        <dbReference type="ARBA" id="ARBA00023136"/>
    </source>
</evidence>
<dbReference type="PROSITE" id="PS50850">
    <property type="entry name" value="MFS"/>
    <property type="match status" value="1"/>
</dbReference>
<dbReference type="PANTHER" id="PTHR11662">
    <property type="entry name" value="SOLUTE CARRIER FAMILY 17"/>
    <property type="match status" value="1"/>
</dbReference>
<accession>A0AAV2Q6A8</accession>
<dbReference type="InterPro" id="IPR011701">
    <property type="entry name" value="MFS"/>
</dbReference>
<evidence type="ECO:0000256" key="2">
    <source>
        <dbReference type="ARBA" id="ARBA00022448"/>
    </source>
</evidence>
<feature type="transmembrane region" description="Helical" evidence="7">
    <location>
        <begin position="44"/>
        <end position="65"/>
    </location>
</feature>
<dbReference type="Pfam" id="PF07690">
    <property type="entry name" value="MFS_1"/>
    <property type="match status" value="1"/>
</dbReference>
<evidence type="ECO:0000256" key="3">
    <source>
        <dbReference type="ARBA" id="ARBA00022692"/>
    </source>
</evidence>
<keyword evidence="4" id="KW-0769">Symport</keyword>
<dbReference type="InterPro" id="IPR020846">
    <property type="entry name" value="MFS_dom"/>
</dbReference>
<dbReference type="AlphaFoldDB" id="A0AAV2Q6A8"/>
<feature type="domain" description="Major facilitator superfamily (MFS) profile" evidence="8">
    <location>
        <begin position="1"/>
        <end position="269"/>
    </location>
</feature>
<feature type="transmembrane region" description="Helical" evidence="7">
    <location>
        <begin position="208"/>
        <end position="230"/>
    </location>
</feature>
<evidence type="ECO:0000256" key="7">
    <source>
        <dbReference type="SAM" id="Phobius"/>
    </source>
</evidence>
<comment type="caution">
    <text evidence="9">The sequence shown here is derived from an EMBL/GenBank/DDBJ whole genome shotgun (WGS) entry which is preliminary data.</text>
</comment>
<comment type="subcellular location">
    <subcellularLocation>
        <location evidence="1">Membrane</location>
        <topology evidence="1">Multi-pass membrane protein</topology>
    </subcellularLocation>
</comment>
<dbReference type="GO" id="GO:0006820">
    <property type="term" value="P:monoatomic anion transport"/>
    <property type="evidence" value="ECO:0007669"/>
    <property type="project" value="TreeGrafter"/>
</dbReference>
<keyword evidence="6 7" id="KW-0472">Membrane</keyword>
<evidence type="ECO:0000256" key="5">
    <source>
        <dbReference type="ARBA" id="ARBA00022989"/>
    </source>
</evidence>
<evidence type="ECO:0000313" key="9">
    <source>
        <dbReference type="EMBL" id="CAL4069344.1"/>
    </source>
</evidence>
<feature type="transmembrane region" description="Helical" evidence="7">
    <location>
        <begin position="242"/>
        <end position="265"/>
    </location>
</feature>
<dbReference type="GO" id="GO:0015293">
    <property type="term" value="F:symporter activity"/>
    <property type="evidence" value="ECO:0007669"/>
    <property type="project" value="UniProtKB-KW"/>
</dbReference>
<gene>
    <name evidence="9" type="ORF">MNOR_LOCUS7765</name>
</gene>
<keyword evidence="3 7" id="KW-0812">Transmembrane</keyword>
<feature type="transmembrane region" description="Helical" evidence="7">
    <location>
        <begin position="183"/>
        <end position="202"/>
    </location>
</feature>
<evidence type="ECO:0000259" key="8">
    <source>
        <dbReference type="PROSITE" id="PS50850"/>
    </source>
</evidence>
<feature type="transmembrane region" description="Helical" evidence="7">
    <location>
        <begin position="107"/>
        <end position="127"/>
    </location>
</feature>
<dbReference type="PANTHER" id="PTHR11662:SF399">
    <property type="entry name" value="FI19708P1-RELATED"/>
    <property type="match status" value="1"/>
</dbReference>
<dbReference type="EMBL" id="CAXKWB010003481">
    <property type="protein sequence ID" value="CAL4069344.1"/>
    <property type="molecule type" value="Genomic_DNA"/>
</dbReference>